<dbReference type="Pfam" id="PF13302">
    <property type="entry name" value="Acetyltransf_3"/>
    <property type="match status" value="1"/>
</dbReference>
<dbReference type="PROSITE" id="PS51186">
    <property type="entry name" value="GNAT"/>
    <property type="match status" value="1"/>
</dbReference>
<accession>A0A6J6CMH0</accession>
<evidence type="ECO:0000313" key="2">
    <source>
        <dbReference type="EMBL" id="CAB4552661.1"/>
    </source>
</evidence>
<proteinExistence type="predicted"/>
<protein>
    <submittedName>
        <fullName evidence="2">Unannotated protein</fullName>
    </submittedName>
</protein>
<gene>
    <name evidence="2" type="ORF">UFOPK1541_00362</name>
    <name evidence="3" type="ORF">UFOPK3119_00706</name>
    <name evidence="4" type="ORF">UFOPK3861_00939</name>
</gene>
<dbReference type="Gene3D" id="3.40.630.30">
    <property type="match status" value="1"/>
</dbReference>
<dbReference type="GO" id="GO:0016747">
    <property type="term" value="F:acyltransferase activity, transferring groups other than amino-acyl groups"/>
    <property type="evidence" value="ECO:0007669"/>
    <property type="project" value="InterPro"/>
</dbReference>
<dbReference type="InterPro" id="IPR016181">
    <property type="entry name" value="Acyl_CoA_acyltransferase"/>
</dbReference>
<evidence type="ECO:0000313" key="3">
    <source>
        <dbReference type="EMBL" id="CAB4816768.1"/>
    </source>
</evidence>
<dbReference type="EMBL" id="CAFAAX010000085">
    <property type="protein sequence ID" value="CAB4816768.1"/>
    <property type="molecule type" value="Genomic_DNA"/>
</dbReference>
<reference evidence="2" key="1">
    <citation type="submission" date="2020-05" db="EMBL/GenBank/DDBJ databases">
        <authorList>
            <person name="Chiriac C."/>
            <person name="Salcher M."/>
            <person name="Ghai R."/>
            <person name="Kavagutti S V."/>
        </authorList>
    </citation>
    <scope>NUCLEOTIDE SEQUENCE</scope>
</reference>
<name>A0A6J6CMH0_9ZZZZ</name>
<organism evidence="2">
    <name type="scientific">freshwater metagenome</name>
    <dbReference type="NCBI Taxonomy" id="449393"/>
    <lineage>
        <taxon>unclassified sequences</taxon>
        <taxon>metagenomes</taxon>
        <taxon>ecological metagenomes</taxon>
    </lineage>
</organism>
<feature type="domain" description="N-acetyltransferase" evidence="1">
    <location>
        <begin position="3"/>
        <end position="153"/>
    </location>
</feature>
<dbReference type="EMBL" id="CAEZTA010000028">
    <property type="protein sequence ID" value="CAB4552661.1"/>
    <property type="molecule type" value="Genomic_DNA"/>
</dbReference>
<dbReference type="PANTHER" id="PTHR43415:SF3">
    <property type="entry name" value="GNAT-FAMILY ACETYLTRANSFERASE"/>
    <property type="match status" value="1"/>
</dbReference>
<evidence type="ECO:0000313" key="4">
    <source>
        <dbReference type="EMBL" id="CAB4963295.1"/>
    </source>
</evidence>
<dbReference type="AlphaFoldDB" id="A0A6J6CMH0"/>
<dbReference type="CDD" id="cd04301">
    <property type="entry name" value="NAT_SF"/>
    <property type="match status" value="1"/>
</dbReference>
<dbReference type="InterPro" id="IPR000182">
    <property type="entry name" value="GNAT_dom"/>
</dbReference>
<evidence type="ECO:0000259" key="1">
    <source>
        <dbReference type="PROSITE" id="PS51186"/>
    </source>
</evidence>
<dbReference type="SUPFAM" id="SSF55729">
    <property type="entry name" value="Acyl-CoA N-acyltransferases (Nat)"/>
    <property type="match status" value="1"/>
</dbReference>
<dbReference type="PANTHER" id="PTHR43415">
    <property type="entry name" value="SPERMIDINE N(1)-ACETYLTRANSFERASE"/>
    <property type="match status" value="1"/>
</dbReference>
<dbReference type="EMBL" id="CAFBNQ010000123">
    <property type="protein sequence ID" value="CAB4963295.1"/>
    <property type="molecule type" value="Genomic_DNA"/>
</dbReference>
<sequence>MSFQLRPYKEDEFERACQVRGLETSDAKARFKVRFDGTGKWIDHYLHFALVRDELLIGDIQLRHCDKTMPQGAGHIGIDIAQEERGKGAGTAALNLAWEWAVANDFHRLEGSTSEENIAMQKAFKSAGWEYEGRLKKLFMQDGVAIDYLSFARTI</sequence>